<keyword evidence="2" id="KW-1185">Reference proteome</keyword>
<accession>A0AAW2DQ53</accession>
<feature type="non-terminal residue" evidence="1">
    <location>
        <position position="1"/>
    </location>
</feature>
<comment type="caution">
    <text evidence="1">The sequence shown here is derived from an EMBL/GenBank/DDBJ whole genome shotgun (WGS) entry which is preliminary data.</text>
</comment>
<reference evidence="1 2" key="1">
    <citation type="submission" date="2024-01" db="EMBL/GenBank/DDBJ databases">
        <title>A telomere-to-telomere, gap-free genome of sweet tea (Lithocarpus litseifolius).</title>
        <authorList>
            <person name="Zhou J."/>
        </authorList>
    </citation>
    <scope>NUCLEOTIDE SEQUENCE [LARGE SCALE GENOMIC DNA]</scope>
    <source>
        <strain evidence="1">Zhou-2022a</strain>
        <tissue evidence="1">Leaf</tissue>
    </source>
</reference>
<dbReference type="AlphaFoldDB" id="A0AAW2DQ53"/>
<organism evidence="1 2">
    <name type="scientific">Lithocarpus litseifolius</name>
    <dbReference type="NCBI Taxonomy" id="425828"/>
    <lineage>
        <taxon>Eukaryota</taxon>
        <taxon>Viridiplantae</taxon>
        <taxon>Streptophyta</taxon>
        <taxon>Embryophyta</taxon>
        <taxon>Tracheophyta</taxon>
        <taxon>Spermatophyta</taxon>
        <taxon>Magnoliopsida</taxon>
        <taxon>eudicotyledons</taxon>
        <taxon>Gunneridae</taxon>
        <taxon>Pentapetalae</taxon>
        <taxon>rosids</taxon>
        <taxon>fabids</taxon>
        <taxon>Fagales</taxon>
        <taxon>Fagaceae</taxon>
        <taxon>Lithocarpus</taxon>
    </lineage>
</organism>
<name>A0AAW2DQ53_9ROSI</name>
<protein>
    <submittedName>
        <fullName evidence="1">Uncharacterized protein</fullName>
    </submittedName>
</protein>
<gene>
    <name evidence="1" type="ORF">SO802_007963</name>
</gene>
<sequence length="138" mass="15962">VSYFHGNSKIRRGRISPRNTLSRRSNVLTTISGSAFACLGILYVLRNPQPYCGEWMETVDLTFPSYKALPEELVKSLKEKGSLKKGSIRVDMEELDLEEIDYEGLKQKISLVLKERMITMKDLKEQRALQLRLEQLFH</sequence>
<proteinExistence type="predicted"/>
<dbReference type="Proteomes" id="UP001459277">
    <property type="component" value="Unassembled WGS sequence"/>
</dbReference>
<evidence type="ECO:0000313" key="2">
    <source>
        <dbReference type="Proteomes" id="UP001459277"/>
    </source>
</evidence>
<evidence type="ECO:0000313" key="1">
    <source>
        <dbReference type="EMBL" id="KAL0012855.1"/>
    </source>
</evidence>
<dbReference type="EMBL" id="JAZDWU010000002">
    <property type="protein sequence ID" value="KAL0012855.1"/>
    <property type="molecule type" value="Genomic_DNA"/>
</dbReference>